<evidence type="ECO:0000256" key="4">
    <source>
        <dbReference type="ARBA" id="ARBA00022825"/>
    </source>
</evidence>
<evidence type="ECO:0000313" key="9">
    <source>
        <dbReference type="EMBL" id="STX52071.1"/>
    </source>
</evidence>
<dbReference type="InterPro" id="IPR050131">
    <property type="entry name" value="Peptidase_S8_subtilisin-like"/>
</dbReference>
<dbReference type="InterPro" id="IPR015500">
    <property type="entry name" value="Peptidase_S8_subtilisin-rel"/>
</dbReference>
<comment type="similarity">
    <text evidence="1 5">Belongs to the peptidase S8 family.</text>
</comment>
<keyword evidence="7" id="KW-0732">Signal</keyword>
<dbReference type="Gene3D" id="3.40.50.200">
    <property type="entry name" value="Peptidase S8/S53 domain"/>
    <property type="match status" value="1"/>
</dbReference>
<evidence type="ECO:0000256" key="3">
    <source>
        <dbReference type="ARBA" id="ARBA00022801"/>
    </source>
</evidence>
<dbReference type="PANTHER" id="PTHR43806">
    <property type="entry name" value="PEPTIDASE S8"/>
    <property type="match status" value="1"/>
</dbReference>
<feature type="region of interest" description="Disordered" evidence="6">
    <location>
        <begin position="339"/>
        <end position="377"/>
    </location>
</feature>
<dbReference type="EC" id="3.4.21.-" evidence="9"/>
<dbReference type="GO" id="GO:0004252">
    <property type="term" value="F:serine-type endopeptidase activity"/>
    <property type="evidence" value="ECO:0007669"/>
    <property type="project" value="UniProtKB-UniRule"/>
</dbReference>
<gene>
    <name evidence="9" type="primary">aprX_2</name>
    <name evidence="9" type="ORF">NCTC13316_02175</name>
</gene>
<dbReference type="PROSITE" id="PS00136">
    <property type="entry name" value="SUBTILASE_ASP"/>
    <property type="match status" value="1"/>
</dbReference>
<protein>
    <submittedName>
        <fullName evidence="9">Subtilisin-like serine protease</fullName>
        <ecNumber evidence="9">3.4.21.-</ecNumber>
    </submittedName>
</protein>
<evidence type="ECO:0000256" key="1">
    <source>
        <dbReference type="ARBA" id="ARBA00011073"/>
    </source>
</evidence>
<dbReference type="AlphaFoldDB" id="A0A378JMW4"/>
<feature type="active site" description="Charge relay system" evidence="5">
    <location>
        <position position="402"/>
    </location>
</feature>
<dbReference type="InterPro" id="IPR000209">
    <property type="entry name" value="Peptidase_S8/S53_dom"/>
</dbReference>
<dbReference type="InterPro" id="IPR023827">
    <property type="entry name" value="Peptidase_S8_Asp-AS"/>
</dbReference>
<evidence type="ECO:0000259" key="8">
    <source>
        <dbReference type="Pfam" id="PF00082"/>
    </source>
</evidence>
<sequence>MKKNLAYLFIALSPSLTLAKALIDSDVVDKLKDMQKKFIQQSNVDKEPKISLLIFLHSFNEKKAFLKDINQYSSIEIKDISFMPAVTIVIPARTYLFNKLASHPAIAQISSYNLGKTELDISTQILKLTPSIVYPEVSNWWDHGYTGHKGVIGLIDDGVDPNHPALANKTLIIRKEEGSLYSNYLNGVRSSHGTGVACIYASNNKTYKGIAYGASKIVLGLSGKETPNIEDIMLTMSTLDWMLTRAEIKPTIINYSMGNGKIACSNCPEWSGLAKVVDYVVNNKKILWVKSAGNAGYIAPTKQAPFATTLTVPGDNYNALTIANMNPIINENGIDYKTANRDKHSIRSTSSRGPTPSGRRKPDLTAPGHNTRTCAPDPETYHFKYTDSMDYKNGYRLMTGTSAAAPHVGAAILLIQDAGITNPIAIKALLINSADTWTDSDKAEPYDGIIRNHFPIMGSKWNRTYGWGYINMEQAFAQKGYIIEDKLTLNNSSLTYEAFLNVGEKITLVHERRVGYFKDSTEWKLSHLSLELIDKNTDKIIAFDDSPIDTVHQVANCRLSNGKCAPKDKARHVLVHVKLLSQTIDGSDSEPFALVLKTPNTSDNS</sequence>
<proteinExistence type="inferred from homology"/>
<feature type="chain" id="PRO_5016638863" evidence="7">
    <location>
        <begin position="20"/>
        <end position="605"/>
    </location>
</feature>
<dbReference type="SUPFAM" id="SSF52743">
    <property type="entry name" value="Subtilisin-like"/>
    <property type="match status" value="1"/>
</dbReference>
<evidence type="ECO:0000256" key="7">
    <source>
        <dbReference type="SAM" id="SignalP"/>
    </source>
</evidence>
<evidence type="ECO:0000256" key="2">
    <source>
        <dbReference type="ARBA" id="ARBA00022670"/>
    </source>
</evidence>
<dbReference type="InterPro" id="IPR036852">
    <property type="entry name" value="Peptidase_S8/S53_dom_sf"/>
</dbReference>
<dbReference type="EMBL" id="UGOD01000001">
    <property type="protein sequence ID" value="STX52071.1"/>
    <property type="molecule type" value="Genomic_DNA"/>
</dbReference>
<dbReference type="Proteomes" id="UP000254794">
    <property type="component" value="Unassembled WGS sequence"/>
</dbReference>
<feature type="active site" description="Charge relay system" evidence="5">
    <location>
        <position position="156"/>
    </location>
</feature>
<dbReference type="Pfam" id="PF00082">
    <property type="entry name" value="Peptidase_S8"/>
    <property type="match status" value="1"/>
</dbReference>
<evidence type="ECO:0000313" key="10">
    <source>
        <dbReference type="Proteomes" id="UP000254794"/>
    </source>
</evidence>
<feature type="active site" description="Charge relay system" evidence="5">
    <location>
        <position position="192"/>
    </location>
</feature>
<keyword evidence="3 5" id="KW-0378">Hydrolase</keyword>
<keyword evidence="10" id="KW-1185">Reference proteome</keyword>
<keyword evidence="2 5" id="KW-0645">Protease</keyword>
<dbReference type="PRINTS" id="PR00723">
    <property type="entry name" value="SUBTILISIN"/>
</dbReference>
<evidence type="ECO:0000256" key="5">
    <source>
        <dbReference type="PROSITE-ProRule" id="PRU01240"/>
    </source>
</evidence>
<reference evidence="9 10" key="1">
    <citation type="submission" date="2018-06" db="EMBL/GenBank/DDBJ databases">
        <authorList>
            <consortium name="Pathogen Informatics"/>
            <person name="Doyle S."/>
        </authorList>
    </citation>
    <scope>NUCLEOTIDE SEQUENCE [LARGE SCALE GENOMIC DNA]</scope>
    <source>
        <strain evidence="9 10">NCTC13316</strain>
    </source>
</reference>
<dbReference type="OrthoDB" id="1114329at2"/>
<accession>A0A378JMW4</accession>
<organism evidence="9 10">
    <name type="scientific">Legionella busanensis</name>
    <dbReference type="NCBI Taxonomy" id="190655"/>
    <lineage>
        <taxon>Bacteria</taxon>
        <taxon>Pseudomonadati</taxon>
        <taxon>Pseudomonadota</taxon>
        <taxon>Gammaproteobacteria</taxon>
        <taxon>Legionellales</taxon>
        <taxon>Legionellaceae</taxon>
        <taxon>Legionella</taxon>
    </lineage>
</organism>
<dbReference type="PANTHER" id="PTHR43806:SF11">
    <property type="entry name" value="CEREVISIN-RELATED"/>
    <property type="match status" value="1"/>
</dbReference>
<dbReference type="GO" id="GO:0006508">
    <property type="term" value="P:proteolysis"/>
    <property type="evidence" value="ECO:0007669"/>
    <property type="project" value="UniProtKB-KW"/>
</dbReference>
<evidence type="ECO:0000256" key="6">
    <source>
        <dbReference type="SAM" id="MobiDB-lite"/>
    </source>
</evidence>
<keyword evidence="4 5" id="KW-0720">Serine protease</keyword>
<name>A0A378JMW4_9GAMM</name>
<feature type="domain" description="Peptidase S8/S53" evidence="8">
    <location>
        <begin position="149"/>
        <end position="468"/>
    </location>
</feature>
<dbReference type="RefSeq" id="WP_115331661.1">
    <property type="nucleotide sequence ID" value="NZ_CAAAHP010000002.1"/>
</dbReference>
<feature type="signal peptide" evidence="7">
    <location>
        <begin position="1"/>
        <end position="19"/>
    </location>
</feature>
<dbReference type="PROSITE" id="PS51892">
    <property type="entry name" value="SUBTILASE"/>
    <property type="match status" value="1"/>
</dbReference>